<evidence type="ECO:0000313" key="6">
    <source>
        <dbReference type="EMBL" id="MCK0196094.1"/>
    </source>
</evidence>
<evidence type="ECO:0000256" key="4">
    <source>
        <dbReference type="ARBA" id="ARBA00023163"/>
    </source>
</evidence>
<dbReference type="PANTHER" id="PTHR46797">
    <property type="entry name" value="HTH-TYPE TRANSCRIPTIONAL REGULATOR"/>
    <property type="match status" value="1"/>
</dbReference>
<keyword evidence="7" id="KW-1185">Reference proteome</keyword>
<comment type="caution">
    <text evidence="6">The sequence shown here is derived from an EMBL/GenBank/DDBJ whole genome shotgun (WGS) entry which is preliminary data.</text>
</comment>
<dbReference type="EMBL" id="JALKCH010000002">
    <property type="protein sequence ID" value="MCK0196094.1"/>
    <property type="molecule type" value="Genomic_DNA"/>
</dbReference>
<keyword evidence="4" id="KW-0804">Transcription</keyword>
<dbReference type="SUPFAM" id="SSF47413">
    <property type="entry name" value="lambda repressor-like DNA-binding domains"/>
    <property type="match status" value="1"/>
</dbReference>
<dbReference type="Pfam" id="PF09856">
    <property type="entry name" value="ScfRs"/>
    <property type="match status" value="1"/>
</dbReference>
<dbReference type="Pfam" id="PF06114">
    <property type="entry name" value="Peptidase_M78"/>
    <property type="match status" value="1"/>
</dbReference>
<dbReference type="PIRSF" id="PIRSF019251">
    <property type="entry name" value="Rv0465c"/>
    <property type="match status" value="1"/>
</dbReference>
<keyword evidence="2" id="KW-0805">Transcription regulation</keyword>
<evidence type="ECO:0000256" key="1">
    <source>
        <dbReference type="ARBA" id="ARBA00007227"/>
    </source>
</evidence>
<dbReference type="Gene3D" id="1.10.260.40">
    <property type="entry name" value="lambda repressor-like DNA-binding domains"/>
    <property type="match status" value="1"/>
</dbReference>
<dbReference type="SMART" id="SM00530">
    <property type="entry name" value="HTH_XRE"/>
    <property type="match status" value="1"/>
</dbReference>
<evidence type="ECO:0000259" key="5">
    <source>
        <dbReference type="PROSITE" id="PS50943"/>
    </source>
</evidence>
<dbReference type="Proteomes" id="UP001203284">
    <property type="component" value="Unassembled WGS sequence"/>
</dbReference>
<dbReference type="PANTHER" id="PTHR46797:SF23">
    <property type="entry name" value="HTH-TYPE TRANSCRIPTIONAL REGULATOR SUTR"/>
    <property type="match status" value="1"/>
</dbReference>
<protein>
    <submittedName>
        <fullName evidence="6">Short-chain fatty acyl-CoA regulator family protein</fullName>
    </submittedName>
</protein>
<dbReference type="RefSeq" id="WP_247026834.1">
    <property type="nucleotide sequence ID" value="NZ_JALKCH010000002.1"/>
</dbReference>
<name>A0ABT0D819_9HYPH</name>
<evidence type="ECO:0000256" key="3">
    <source>
        <dbReference type="ARBA" id="ARBA00023125"/>
    </source>
</evidence>
<dbReference type="InterPro" id="IPR001387">
    <property type="entry name" value="Cro/C1-type_HTH"/>
</dbReference>
<dbReference type="InterPro" id="IPR010359">
    <property type="entry name" value="IrrE_HExxH"/>
</dbReference>
<dbReference type="InterPro" id="IPR050807">
    <property type="entry name" value="TransReg_Diox_bact_type"/>
</dbReference>
<evidence type="ECO:0000256" key="2">
    <source>
        <dbReference type="ARBA" id="ARBA00023015"/>
    </source>
</evidence>
<feature type="domain" description="HTH cro/C1-type" evidence="5">
    <location>
        <begin position="15"/>
        <end position="69"/>
    </location>
</feature>
<reference evidence="6 7" key="1">
    <citation type="submission" date="2022-04" db="EMBL/GenBank/DDBJ databases">
        <authorList>
            <person name="Grouzdev D.S."/>
            <person name="Pantiukh K.S."/>
            <person name="Krutkina M.S."/>
        </authorList>
    </citation>
    <scope>NUCLEOTIDE SEQUENCE [LARGE SCALE GENOMIC DNA]</scope>
    <source>
        <strain evidence="6 7">6x-1</strain>
    </source>
</reference>
<organism evidence="6 7">
    <name type="scientific">Ancylobacter crimeensis</name>
    <dbReference type="NCBI Taxonomy" id="2579147"/>
    <lineage>
        <taxon>Bacteria</taxon>
        <taxon>Pseudomonadati</taxon>
        <taxon>Pseudomonadota</taxon>
        <taxon>Alphaproteobacteria</taxon>
        <taxon>Hyphomicrobiales</taxon>
        <taxon>Xanthobacteraceae</taxon>
        <taxon>Ancylobacter</taxon>
    </lineage>
</organism>
<proteinExistence type="inferred from homology"/>
<accession>A0ABT0D819</accession>
<dbReference type="InterPro" id="IPR018653">
    <property type="entry name" value="ScfR_C"/>
</dbReference>
<gene>
    <name evidence="6" type="ORF">MWN34_04120</name>
</gene>
<sequence>MAVVQAGDPQIGGRIQRLRRNHKTSQAELAGALGISASYLNLIEHNRRRITVPLLMKLSAHFGIEPGELVENDEPRLVGDLMELFGDEIFTESGLTNQDVRDLATSNPAIGRAVVRLFDQYRALRSAKLSAGGSGEAVDPESVGHHPATDAVSDFLQQNANYFATLEAAAERVRGDIDSGSDSFDSFEHGLRTYLFNVFGLNWRLAPLPPGIARRYDADRREILTSDVLAPETAVFTVAHQLGLMAAGREIEELLAASDLPADAPVVARNALASYFAGAVVMPYEPFLDACRETRYDIERIQRRFRTSFEQVCHRMTTLQRPGRSGIPLHLVRTDIAGNISKRFSLSGIHISRHSGACPRWNVYSAFLHPERINVQISQMPEGQRYFCIARATAKGGHRHNAPRRHMSIGLGCHIGHATQMVYADGMNLADPSQTVPIGVGCRICPRLDCEQRAHPPVDHRFTLNEAEAAESFYANGRRGY</sequence>
<comment type="similarity">
    <text evidence="1">Belongs to the short-chain fatty acyl-CoA assimilation regulator (ScfR) family.</text>
</comment>
<dbReference type="Pfam" id="PF01381">
    <property type="entry name" value="HTH_3"/>
    <property type="match status" value="1"/>
</dbReference>
<dbReference type="InterPro" id="IPR026281">
    <property type="entry name" value="HTH_RamB"/>
</dbReference>
<dbReference type="CDD" id="cd00093">
    <property type="entry name" value="HTH_XRE"/>
    <property type="match status" value="1"/>
</dbReference>
<dbReference type="InterPro" id="IPR010982">
    <property type="entry name" value="Lambda_DNA-bd_dom_sf"/>
</dbReference>
<dbReference type="PROSITE" id="PS50943">
    <property type="entry name" value="HTH_CROC1"/>
    <property type="match status" value="1"/>
</dbReference>
<evidence type="ECO:0000313" key="7">
    <source>
        <dbReference type="Proteomes" id="UP001203284"/>
    </source>
</evidence>
<keyword evidence="3" id="KW-0238">DNA-binding</keyword>